<organism evidence="2 3">
    <name type="scientific">Novosphingobium ovatum</name>
    <dbReference type="NCBI Taxonomy" id="1908523"/>
    <lineage>
        <taxon>Bacteria</taxon>
        <taxon>Pseudomonadati</taxon>
        <taxon>Pseudomonadota</taxon>
        <taxon>Alphaproteobacteria</taxon>
        <taxon>Sphingomonadales</taxon>
        <taxon>Sphingomonadaceae</taxon>
        <taxon>Novosphingobium</taxon>
    </lineage>
</organism>
<accession>A0ABW9XGN0</accession>
<sequence length="132" mass="13674">MILFFYGTLIAGSGNAVAARAHDALTDLGRGWVAGALYALPDADGWYPALVAGQGRVWGRLYDAPDGFDLGPLDAYEGAEYARAAINVTGPRGRVGAQAYLWAGAVPADAVPLPDGDFAAHAAAHGWRVYGA</sequence>
<evidence type="ECO:0000313" key="3">
    <source>
        <dbReference type="Proteomes" id="UP000753724"/>
    </source>
</evidence>
<protein>
    <submittedName>
        <fullName evidence="2">Gamma-glutamylcyclotransferase</fullName>
    </submittedName>
</protein>
<keyword evidence="3" id="KW-1185">Reference proteome</keyword>
<feature type="domain" description="Gamma-glutamylcyclotransferase AIG2-like" evidence="1">
    <location>
        <begin position="3"/>
        <end position="118"/>
    </location>
</feature>
<dbReference type="EMBL" id="JAAAPO010000005">
    <property type="protein sequence ID" value="NBC37717.1"/>
    <property type="molecule type" value="Genomic_DNA"/>
</dbReference>
<dbReference type="RefSeq" id="WP_161719989.1">
    <property type="nucleotide sequence ID" value="NZ_JAAAPO010000005.1"/>
</dbReference>
<gene>
    <name evidence="2" type="ORF">GTZ99_14270</name>
</gene>
<dbReference type="InterPro" id="IPR013024">
    <property type="entry name" value="GGCT-like"/>
</dbReference>
<dbReference type="Pfam" id="PF06094">
    <property type="entry name" value="GGACT"/>
    <property type="match status" value="1"/>
</dbReference>
<comment type="caution">
    <text evidence="2">The sequence shown here is derived from an EMBL/GenBank/DDBJ whole genome shotgun (WGS) entry which is preliminary data.</text>
</comment>
<dbReference type="Proteomes" id="UP000753724">
    <property type="component" value="Unassembled WGS sequence"/>
</dbReference>
<dbReference type="SUPFAM" id="SSF110857">
    <property type="entry name" value="Gamma-glutamyl cyclotransferase-like"/>
    <property type="match status" value="1"/>
</dbReference>
<dbReference type="Gene3D" id="3.10.490.10">
    <property type="entry name" value="Gamma-glutamyl cyclotransferase-like"/>
    <property type="match status" value="1"/>
</dbReference>
<evidence type="ECO:0000313" key="2">
    <source>
        <dbReference type="EMBL" id="NBC37717.1"/>
    </source>
</evidence>
<dbReference type="InterPro" id="IPR009288">
    <property type="entry name" value="AIG2-like_dom"/>
</dbReference>
<reference evidence="3" key="1">
    <citation type="submission" date="2020-01" db="EMBL/GenBank/DDBJ databases">
        <title>Sphingomonas sp. strain CSW-10.</title>
        <authorList>
            <person name="Chen W.-M."/>
        </authorList>
    </citation>
    <scope>NUCLEOTIDE SEQUENCE [LARGE SCALE GENOMIC DNA]</scope>
    <source>
        <strain evidence="3">FSY-8</strain>
    </source>
</reference>
<dbReference type="CDD" id="cd06661">
    <property type="entry name" value="GGCT_like"/>
    <property type="match status" value="1"/>
</dbReference>
<name>A0ABW9XGN0_9SPHN</name>
<proteinExistence type="predicted"/>
<dbReference type="InterPro" id="IPR036568">
    <property type="entry name" value="GGCT-like_sf"/>
</dbReference>
<evidence type="ECO:0000259" key="1">
    <source>
        <dbReference type="Pfam" id="PF06094"/>
    </source>
</evidence>